<evidence type="ECO:0000313" key="1">
    <source>
        <dbReference type="EMBL" id="KAI3699629.1"/>
    </source>
</evidence>
<accession>A0ACB8ZNS7</accession>
<dbReference type="EMBL" id="CM042016">
    <property type="protein sequence ID" value="KAI3699629.1"/>
    <property type="molecule type" value="Genomic_DNA"/>
</dbReference>
<dbReference type="Proteomes" id="UP001055811">
    <property type="component" value="Linkage Group LG08"/>
</dbReference>
<proteinExistence type="predicted"/>
<comment type="caution">
    <text evidence="1">The sequence shown here is derived from an EMBL/GenBank/DDBJ whole genome shotgun (WGS) entry which is preliminary data.</text>
</comment>
<keyword evidence="2" id="KW-1185">Reference proteome</keyword>
<protein>
    <submittedName>
        <fullName evidence="1">Uncharacterized protein</fullName>
    </submittedName>
</protein>
<sequence length="67" mass="7688">MLLEEEPPSSSSFAFPLSYSRNGLQCSSTTFTSPPTDERNSLRKMFKILNNELSLPLINARKLRRLR</sequence>
<organism evidence="1 2">
    <name type="scientific">Cichorium intybus</name>
    <name type="common">Chicory</name>
    <dbReference type="NCBI Taxonomy" id="13427"/>
    <lineage>
        <taxon>Eukaryota</taxon>
        <taxon>Viridiplantae</taxon>
        <taxon>Streptophyta</taxon>
        <taxon>Embryophyta</taxon>
        <taxon>Tracheophyta</taxon>
        <taxon>Spermatophyta</taxon>
        <taxon>Magnoliopsida</taxon>
        <taxon>eudicotyledons</taxon>
        <taxon>Gunneridae</taxon>
        <taxon>Pentapetalae</taxon>
        <taxon>asterids</taxon>
        <taxon>campanulids</taxon>
        <taxon>Asterales</taxon>
        <taxon>Asteraceae</taxon>
        <taxon>Cichorioideae</taxon>
        <taxon>Cichorieae</taxon>
        <taxon>Cichoriinae</taxon>
        <taxon>Cichorium</taxon>
    </lineage>
</organism>
<name>A0ACB8ZNS7_CICIN</name>
<reference evidence="2" key="1">
    <citation type="journal article" date="2022" name="Mol. Ecol. Resour.">
        <title>The genomes of chicory, endive, great burdock and yacon provide insights into Asteraceae palaeo-polyploidization history and plant inulin production.</title>
        <authorList>
            <person name="Fan W."/>
            <person name="Wang S."/>
            <person name="Wang H."/>
            <person name="Wang A."/>
            <person name="Jiang F."/>
            <person name="Liu H."/>
            <person name="Zhao H."/>
            <person name="Xu D."/>
            <person name="Zhang Y."/>
        </authorList>
    </citation>
    <scope>NUCLEOTIDE SEQUENCE [LARGE SCALE GENOMIC DNA]</scope>
    <source>
        <strain evidence="2">cv. Punajuju</strain>
    </source>
</reference>
<reference evidence="1 2" key="2">
    <citation type="journal article" date="2022" name="Mol. Ecol. Resour.">
        <title>The genomes of chicory, endive, great burdock and yacon provide insights into Asteraceae paleo-polyploidization history and plant inulin production.</title>
        <authorList>
            <person name="Fan W."/>
            <person name="Wang S."/>
            <person name="Wang H."/>
            <person name="Wang A."/>
            <person name="Jiang F."/>
            <person name="Liu H."/>
            <person name="Zhao H."/>
            <person name="Xu D."/>
            <person name="Zhang Y."/>
        </authorList>
    </citation>
    <scope>NUCLEOTIDE SEQUENCE [LARGE SCALE GENOMIC DNA]</scope>
    <source>
        <strain evidence="2">cv. Punajuju</strain>
        <tissue evidence="1">Leaves</tissue>
    </source>
</reference>
<gene>
    <name evidence="1" type="ORF">L2E82_44053</name>
</gene>
<evidence type="ECO:0000313" key="2">
    <source>
        <dbReference type="Proteomes" id="UP001055811"/>
    </source>
</evidence>